<gene>
    <name evidence="2" type="ORF">P2G67_11200</name>
</gene>
<keyword evidence="1" id="KW-0732">Signal</keyword>
<feature type="chain" id="PRO_5046392113" description="Lipoprotein" evidence="1">
    <location>
        <begin position="23"/>
        <end position="66"/>
    </location>
</feature>
<dbReference type="PROSITE" id="PS51257">
    <property type="entry name" value="PROKAR_LIPOPROTEIN"/>
    <property type="match status" value="1"/>
</dbReference>
<reference evidence="2 3" key="1">
    <citation type="submission" date="2023-03" db="EMBL/GenBank/DDBJ databases">
        <title>Fodinicurvata sp. CAU 1616 isolated from sea sendiment.</title>
        <authorList>
            <person name="Kim W."/>
        </authorList>
    </citation>
    <scope>NUCLEOTIDE SEQUENCE [LARGE SCALE GENOMIC DNA]</scope>
    <source>
        <strain evidence="2 3">CAU 1616</strain>
    </source>
</reference>
<evidence type="ECO:0008006" key="4">
    <source>
        <dbReference type="Google" id="ProtNLM"/>
    </source>
</evidence>
<sequence length="66" mass="7442">MMQSLRTFGVLVSLAVAGVLLSACDPEEQDRVLLYEKGTYLGQADEELSPEARQELRNRARYQRGL</sequence>
<dbReference type="Proteomes" id="UP001215503">
    <property type="component" value="Unassembled WGS sequence"/>
</dbReference>
<organism evidence="2 3">
    <name type="scientific">Aquibaculum arenosum</name>
    <dbReference type="NCBI Taxonomy" id="3032591"/>
    <lineage>
        <taxon>Bacteria</taxon>
        <taxon>Pseudomonadati</taxon>
        <taxon>Pseudomonadota</taxon>
        <taxon>Alphaproteobacteria</taxon>
        <taxon>Rhodospirillales</taxon>
        <taxon>Rhodovibrionaceae</taxon>
        <taxon>Aquibaculum</taxon>
    </lineage>
</organism>
<proteinExistence type="predicted"/>
<dbReference type="RefSeq" id="WP_275823075.1">
    <property type="nucleotide sequence ID" value="NZ_JARHUD010000006.1"/>
</dbReference>
<dbReference type="EMBL" id="JARHUD010000006">
    <property type="protein sequence ID" value="MDF2096544.1"/>
    <property type="molecule type" value="Genomic_DNA"/>
</dbReference>
<evidence type="ECO:0000313" key="3">
    <source>
        <dbReference type="Proteomes" id="UP001215503"/>
    </source>
</evidence>
<evidence type="ECO:0000256" key="1">
    <source>
        <dbReference type="SAM" id="SignalP"/>
    </source>
</evidence>
<comment type="caution">
    <text evidence="2">The sequence shown here is derived from an EMBL/GenBank/DDBJ whole genome shotgun (WGS) entry which is preliminary data.</text>
</comment>
<keyword evidence="3" id="KW-1185">Reference proteome</keyword>
<name>A0ABT5YNL3_9PROT</name>
<accession>A0ABT5YNL3</accession>
<evidence type="ECO:0000313" key="2">
    <source>
        <dbReference type="EMBL" id="MDF2096544.1"/>
    </source>
</evidence>
<protein>
    <recommendedName>
        <fullName evidence="4">Lipoprotein</fullName>
    </recommendedName>
</protein>
<feature type="signal peptide" evidence="1">
    <location>
        <begin position="1"/>
        <end position="22"/>
    </location>
</feature>